<dbReference type="STRING" id="1618647.UW30_C0004G0025"/>
<dbReference type="InterPro" id="IPR039247">
    <property type="entry name" value="KhpB"/>
</dbReference>
<proteinExistence type="predicted"/>
<dbReference type="GO" id="GO:0003723">
    <property type="term" value="F:RNA binding"/>
    <property type="evidence" value="ECO:0007669"/>
    <property type="project" value="InterPro"/>
</dbReference>
<dbReference type="PROSITE" id="PS51061">
    <property type="entry name" value="R3H"/>
    <property type="match status" value="1"/>
</dbReference>
<dbReference type="EMBL" id="LCHU01000004">
    <property type="protein sequence ID" value="KKT41826.1"/>
    <property type="molecule type" value="Genomic_DNA"/>
</dbReference>
<dbReference type="InterPro" id="IPR036867">
    <property type="entry name" value="R3H_dom_sf"/>
</dbReference>
<name>A0A0G1H332_9BACT</name>
<dbReference type="InterPro" id="IPR001374">
    <property type="entry name" value="R3H_dom"/>
</dbReference>
<accession>A0A0G1H332</accession>
<dbReference type="AlphaFoldDB" id="A0A0G1H332"/>
<comment type="caution">
    <text evidence="2">The sequence shown here is derived from an EMBL/GenBank/DDBJ whole genome shotgun (WGS) entry which is preliminary data.</text>
</comment>
<dbReference type="InterPro" id="IPR015946">
    <property type="entry name" value="KH_dom-like_a/b"/>
</dbReference>
<dbReference type="SMART" id="SM00393">
    <property type="entry name" value="R3H"/>
    <property type="match status" value="1"/>
</dbReference>
<dbReference type="SUPFAM" id="SSF82708">
    <property type="entry name" value="R3H domain"/>
    <property type="match status" value="1"/>
</dbReference>
<sequence>MEEQNKQQIDFIEDSIKGILDRLGVRYELVFQEGGDGAWFLINTDEAPLLIGEGGQNLSALNYLVKKITEKKFPGGYPGFSLDINDYQKKKIDEIKELARMHAQRVRYFKKEAEMRPMNAYERRIVHASLQEYPDITTESRGEGPERRVVIKPLNLV</sequence>
<feature type="domain" description="R3H" evidence="1">
    <location>
        <begin position="89"/>
        <end position="155"/>
    </location>
</feature>
<reference evidence="2 3" key="1">
    <citation type="journal article" date="2015" name="Nature">
        <title>rRNA introns, odd ribosomes, and small enigmatic genomes across a large radiation of phyla.</title>
        <authorList>
            <person name="Brown C.T."/>
            <person name="Hug L.A."/>
            <person name="Thomas B.C."/>
            <person name="Sharon I."/>
            <person name="Castelle C.J."/>
            <person name="Singh A."/>
            <person name="Wilkins M.J."/>
            <person name="Williams K.H."/>
            <person name="Banfield J.F."/>
        </authorList>
    </citation>
    <scope>NUCLEOTIDE SEQUENCE [LARGE SCALE GENOMIC DNA]</scope>
</reference>
<dbReference type="PANTHER" id="PTHR35800">
    <property type="entry name" value="PROTEIN JAG"/>
    <property type="match status" value="1"/>
</dbReference>
<dbReference type="InterPro" id="IPR034079">
    <property type="entry name" value="R3H_KhpB"/>
</dbReference>
<evidence type="ECO:0000313" key="3">
    <source>
        <dbReference type="Proteomes" id="UP000034736"/>
    </source>
</evidence>
<dbReference type="PATRIC" id="fig|1618647.3.peg.255"/>
<organism evidence="2 3">
    <name type="scientific">Candidatus Giovannonibacteria bacterium GW2011_GWA2_44_13b</name>
    <dbReference type="NCBI Taxonomy" id="1618647"/>
    <lineage>
        <taxon>Bacteria</taxon>
        <taxon>Candidatus Giovannoniibacteriota</taxon>
    </lineage>
</organism>
<dbReference type="PANTHER" id="PTHR35800:SF1">
    <property type="entry name" value="RNA-BINDING PROTEIN KHPB"/>
    <property type="match status" value="1"/>
</dbReference>
<dbReference type="CDD" id="cd02644">
    <property type="entry name" value="R3H_jag"/>
    <property type="match status" value="1"/>
</dbReference>
<dbReference type="Gene3D" id="3.30.300.20">
    <property type="match status" value="1"/>
</dbReference>
<dbReference type="Pfam" id="PF01424">
    <property type="entry name" value="R3H"/>
    <property type="match status" value="1"/>
</dbReference>
<evidence type="ECO:0000259" key="1">
    <source>
        <dbReference type="PROSITE" id="PS51061"/>
    </source>
</evidence>
<protein>
    <submittedName>
        <fullName evidence="2">R3H domain protein</fullName>
    </submittedName>
</protein>
<dbReference type="Gene3D" id="3.30.1370.50">
    <property type="entry name" value="R3H-like domain"/>
    <property type="match status" value="1"/>
</dbReference>
<evidence type="ECO:0000313" key="2">
    <source>
        <dbReference type="EMBL" id="KKT41826.1"/>
    </source>
</evidence>
<dbReference type="Proteomes" id="UP000034736">
    <property type="component" value="Unassembled WGS sequence"/>
</dbReference>
<gene>
    <name evidence="2" type="ORF">UW30_C0004G0025</name>
</gene>